<sequence length="1295" mass="143312">MKHSQKKKGFTPPSTLTENPNPNCKSSKNVLHIGGIQVEFPYRPYGTQLAFMNRVISTLDRARRDGHSHALLESPTGTGKSLSLLCSSLAWQQNAKSKNLQANLSNSNCQPNPEAVTDPINYGGGFIPESQPSPVNAQTGAPVVTNGQNKKKKLVPTIFYASRTHSQIRQVIQEYRKTAYRIPMAVLASRKHYCTNEVICGADNIDEQCKLLLKDREAGCLEFKNAHKVKGHPSIQKGGCHEAHDIEDLVKLGKVVKGCSYFAARAMAEDAELVFCPYNYIINPVIRRAMEVDIEGAIIILDEAHNIEDVARDAGSINVEEDVLLQLQTELDQLRVTEPMTYQPLLEMIQDILSWMDQRKKTLQKHDFQHYFSCWTGEKALTELEEANVTRKCFPILQECAYKAIKAASEAEPELSCLSGMAATVLEGLFCSFNYFFSGNGLHANDYLLTVQRYAKRDVASVAGGWKHSLSLWCLNPAVVFRDIASASLSVILTSGTLSPMNSFSSELGVQFGTCLEAPHVIDVESQLWTAVISRGPGNHTLNASYRTAEAFTFQDELGRSVEEICKIVPGGCLVFFPSYKLMDKLCNRWKETGQWSRLNAQKSLFIEPRGGSQDALEPVLKGYYNLINKKTKPTSGRKKKGKSSDQNETKATESLENIRSKGAAFLAVCRGKISEGIDFSDDNARVVIIVGIPFPNIYDIQVAQKKKFNDTYKSSKNLLSGNEWYCNQAFRALNQASGRCIRHRLDYGAIIFLDERFCEERNRVSLSKWFRKSIRQYDSFENSLEALKLFFRDVKDRVSKENSSQIPDVEVENISSLDKNKKITTKKNQRENGSNPFGWETSSCCLVTEETDSQRQSLKSALKSEPVFDTKLSNAKGTNPANKRNTCCVRENIDLECDTQENSSWSKNLPTVSSLEDPDLTIVRETPGANGAATAVTCENFSNTEYSSPIALPSSELPDHLSCSPMSFINSSLTPKSMSFVTTPERVVNENGNSIVPEKESPYDLSANSYSNKRRKSFGLSLDSLQVQQCVSPVARPRGCAGLKASTIKTVNPMQSIGTGSQLTNSGKEFPNFGPIRSSYLVNHSDTSCVPIILDMDKRLHICCSSCKTPLGLPANNLLVTCSLTSSSKLYLRSLWKDEVQTSDLSTSSVPVLITDSVSVDPRLSEKSNEAAPRGSGQGIWCTEDGCVFNRVFCPSCSSSNCLGVQVMATDALNMSLQNKILFFSGLLEITNPEAPKDEDLSPSISSSTGKRAGLDSIERFAYLPQEQNSRDGWRTTKSKMRLPKKGLLSTPKG</sequence>
<reference evidence="2" key="1">
    <citation type="journal article" date="2023" name="Nat. Plants">
        <title>Single-cell RNA sequencing provides a high-resolution roadmap for understanding the multicellular compartmentation of specialized metabolism.</title>
        <authorList>
            <person name="Sun S."/>
            <person name="Shen X."/>
            <person name="Li Y."/>
            <person name="Li Y."/>
            <person name="Wang S."/>
            <person name="Li R."/>
            <person name="Zhang H."/>
            <person name="Shen G."/>
            <person name="Guo B."/>
            <person name="Wei J."/>
            <person name="Xu J."/>
            <person name="St-Pierre B."/>
            <person name="Chen S."/>
            <person name="Sun C."/>
        </authorList>
    </citation>
    <scope>NUCLEOTIDE SEQUENCE [LARGE SCALE GENOMIC DNA]</scope>
</reference>
<dbReference type="Proteomes" id="UP001060085">
    <property type="component" value="Linkage Group LG05"/>
</dbReference>
<evidence type="ECO:0000313" key="2">
    <source>
        <dbReference type="Proteomes" id="UP001060085"/>
    </source>
</evidence>
<accession>A0ACC0AN35</accession>
<comment type="caution">
    <text evidence="1">The sequence shown here is derived from an EMBL/GenBank/DDBJ whole genome shotgun (WGS) entry which is preliminary data.</text>
</comment>
<protein>
    <submittedName>
        <fullName evidence="1">Uncharacterized protein</fullName>
    </submittedName>
</protein>
<name>A0ACC0AN35_CATRO</name>
<dbReference type="EMBL" id="CM044705">
    <property type="protein sequence ID" value="KAI5660901.1"/>
    <property type="molecule type" value="Genomic_DNA"/>
</dbReference>
<organism evidence="1 2">
    <name type="scientific">Catharanthus roseus</name>
    <name type="common">Madagascar periwinkle</name>
    <name type="synonym">Vinca rosea</name>
    <dbReference type="NCBI Taxonomy" id="4058"/>
    <lineage>
        <taxon>Eukaryota</taxon>
        <taxon>Viridiplantae</taxon>
        <taxon>Streptophyta</taxon>
        <taxon>Embryophyta</taxon>
        <taxon>Tracheophyta</taxon>
        <taxon>Spermatophyta</taxon>
        <taxon>Magnoliopsida</taxon>
        <taxon>eudicotyledons</taxon>
        <taxon>Gunneridae</taxon>
        <taxon>Pentapetalae</taxon>
        <taxon>asterids</taxon>
        <taxon>lamiids</taxon>
        <taxon>Gentianales</taxon>
        <taxon>Apocynaceae</taxon>
        <taxon>Rauvolfioideae</taxon>
        <taxon>Vinceae</taxon>
        <taxon>Catharanthinae</taxon>
        <taxon>Catharanthus</taxon>
    </lineage>
</organism>
<evidence type="ECO:0000313" key="1">
    <source>
        <dbReference type="EMBL" id="KAI5660901.1"/>
    </source>
</evidence>
<gene>
    <name evidence="1" type="ORF">M9H77_20224</name>
</gene>
<keyword evidence="2" id="KW-1185">Reference proteome</keyword>
<proteinExistence type="predicted"/>